<evidence type="ECO:0000256" key="4">
    <source>
        <dbReference type="ARBA" id="ARBA00023136"/>
    </source>
</evidence>
<proteinExistence type="predicted"/>
<feature type="transmembrane region" description="Helical" evidence="5">
    <location>
        <begin position="538"/>
        <end position="557"/>
    </location>
</feature>
<protein>
    <submittedName>
        <fullName evidence="8">Sodium transport system permease protein</fullName>
    </submittedName>
</protein>
<feature type="transmembrane region" description="Helical" evidence="5">
    <location>
        <begin position="324"/>
        <end position="342"/>
    </location>
</feature>
<feature type="transmembrane region" description="Helical" evidence="5">
    <location>
        <begin position="622"/>
        <end position="641"/>
    </location>
</feature>
<dbReference type="Pfam" id="PF12698">
    <property type="entry name" value="ABC2_membrane_3"/>
    <property type="match status" value="1"/>
</dbReference>
<evidence type="ECO:0000259" key="7">
    <source>
        <dbReference type="Pfam" id="PF12698"/>
    </source>
</evidence>
<evidence type="ECO:0000256" key="3">
    <source>
        <dbReference type="ARBA" id="ARBA00022989"/>
    </source>
</evidence>
<feature type="transmembrane region" description="Helical" evidence="5">
    <location>
        <begin position="578"/>
        <end position="594"/>
    </location>
</feature>
<dbReference type="PANTHER" id="PTHR43471:SF3">
    <property type="entry name" value="ABC TRANSPORTER PERMEASE PROTEIN NATB"/>
    <property type="match status" value="1"/>
</dbReference>
<feature type="transmembrane region" description="Helical" evidence="5">
    <location>
        <begin position="454"/>
        <end position="475"/>
    </location>
</feature>
<feature type="transmembrane region" description="Helical" evidence="5">
    <location>
        <begin position="241"/>
        <end position="267"/>
    </location>
</feature>
<dbReference type="RefSeq" id="WP_209455821.1">
    <property type="nucleotide sequence ID" value="NZ_BAAACS010000017.1"/>
</dbReference>
<accession>A0ABS4E8K8</accession>
<dbReference type="NCBIfam" id="NF041647">
    <property type="entry name" value="ABC_perm_CPBP"/>
    <property type="match status" value="1"/>
</dbReference>
<keyword evidence="9" id="KW-1185">Reference proteome</keyword>
<dbReference type="Proteomes" id="UP000767291">
    <property type="component" value="Unassembled WGS sequence"/>
</dbReference>
<feature type="transmembrane region" description="Helical" evidence="5">
    <location>
        <begin position="661"/>
        <end position="681"/>
    </location>
</feature>
<keyword evidence="2 5" id="KW-0812">Transmembrane</keyword>
<name>A0ABS4E8K8_9FIRM</name>
<evidence type="ECO:0000313" key="8">
    <source>
        <dbReference type="EMBL" id="MBP1854280.1"/>
    </source>
</evidence>
<feature type="transmembrane region" description="Helical" evidence="5">
    <location>
        <begin position="496"/>
        <end position="518"/>
    </location>
</feature>
<feature type="domain" description="CAAX prenyl protease 2/Lysostaphin resistance protein A-like" evidence="6">
    <location>
        <begin position="538"/>
        <end position="632"/>
    </location>
</feature>
<feature type="transmembrane region" description="Helical" evidence="5">
    <location>
        <begin position="24"/>
        <end position="47"/>
    </location>
</feature>
<dbReference type="Pfam" id="PF02517">
    <property type="entry name" value="Rce1-like"/>
    <property type="match status" value="1"/>
</dbReference>
<evidence type="ECO:0000256" key="1">
    <source>
        <dbReference type="ARBA" id="ARBA00004141"/>
    </source>
</evidence>
<keyword evidence="3 5" id="KW-1133">Transmembrane helix</keyword>
<evidence type="ECO:0000313" key="9">
    <source>
        <dbReference type="Proteomes" id="UP000767291"/>
    </source>
</evidence>
<feature type="domain" description="ABC-2 type transporter transmembrane" evidence="7">
    <location>
        <begin position="21"/>
        <end position="392"/>
    </location>
</feature>
<dbReference type="EMBL" id="JAGGJX010000001">
    <property type="protein sequence ID" value="MBP1854280.1"/>
    <property type="molecule type" value="Genomic_DNA"/>
</dbReference>
<sequence length="691" mass="77060">MRFNIVKQVFKKEMIDILRDKKTLFMMIVLPIILYPLMMVGTSQIMMMSMNDINKQEINIAFSSEPDKELVNTIKDPKSEQRNIKDEKPSKVNVIKVKDYKKAISDGKIDAYVDIQKSEDKMDYNVYIDSSANKASVVSNRIEDAFNEYKGELVDKNIKESGMSPDKVLNPITYKEVDVAKSEEVAGNLLGRILPFILVIGILMGAIYPAIDVMAGEKERGTLETLFTLPISNLELVIGKYLSVSLIAILSAVFNILSMVMSIALIINSSGDLGEMGFAFSNFSSLTLPIIITLVCICIFAMVISAASMCVCSLAKSFKEAQNYITPLMLLVMMPSYVSMVPNMELNGINAMIPVVNISLLIKSVLSFNSSFALIGVVLLSNIIFVIIALLVLSKLFNSEEILFGNGSGFSFLEKRSNIKKGTLPKPSDGFAAYILALVLLIFVGSYVQMKYGMYGIVMTQAIFIIIVFSFIFYIKSNPIEVLSLRAPKILHVVGSLILYIIGYIMIIMITNTLLKLLPENMKVVEALNDALYIKGNLPLNILIIAGTPAICEELLFRGFIFSSLKNIQTNKKDSKKAIIFAILVSSLLFGIMHMNFIRIIPTTILGIIFAYTLHKSGSIFVPMLLHFINNSISVIGIHFLKANPHLGFITMQNDLLDFDLYRYLAIFAVYFVIFQSIKFIKSKKKVIISE</sequence>
<dbReference type="InterPro" id="IPR003675">
    <property type="entry name" value="Rce1/LyrA-like_dom"/>
</dbReference>
<comment type="subcellular location">
    <subcellularLocation>
        <location evidence="1">Membrane</location>
        <topology evidence="1">Multi-pass membrane protein</topology>
    </subcellularLocation>
</comment>
<feature type="transmembrane region" description="Helical" evidence="5">
    <location>
        <begin position="287"/>
        <end position="312"/>
    </location>
</feature>
<dbReference type="InterPro" id="IPR013525">
    <property type="entry name" value="ABC2_TM"/>
</dbReference>
<organism evidence="8 9">
    <name type="scientific">Metaclostridioides mangenotii</name>
    <dbReference type="NCBI Taxonomy" id="1540"/>
    <lineage>
        <taxon>Bacteria</taxon>
        <taxon>Bacillati</taxon>
        <taxon>Bacillota</taxon>
        <taxon>Clostridia</taxon>
        <taxon>Peptostreptococcales</taxon>
        <taxon>Peptostreptococcaceae</taxon>
        <taxon>Metaclostridioides</taxon>
    </lineage>
</organism>
<gene>
    <name evidence="8" type="ORF">J2Z43_000670</name>
</gene>
<feature type="transmembrane region" description="Helical" evidence="5">
    <location>
        <begin position="431"/>
        <end position="448"/>
    </location>
</feature>
<reference evidence="8 9" key="1">
    <citation type="submission" date="2021-03" db="EMBL/GenBank/DDBJ databases">
        <title>Genomic Encyclopedia of Type Strains, Phase IV (KMG-IV): sequencing the most valuable type-strain genomes for metagenomic binning, comparative biology and taxonomic classification.</title>
        <authorList>
            <person name="Goeker M."/>
        </authorList>
    </citation>
    <scope>NUCLEOTIDE SEQUENCE [LARGE SCALE GENOMIC DNA]</scope>
    <source>
        <strain evidence="8 9">DSM 1289</strain>
    </source>
</reference>
<feature type="transmembrane region" description="Helical" evidence="5">
    <location>
        <begin position="372"/>
        <end position="393"/>
    </location>
</feature>
<comment type="caution">
    <text evidence="8">The sequence shown here is derived from an EMBL/GenBank/DDBJ whole genome shotgun (WGS) entry which is preliminary data.</text>
</comment>
<evidence type="ECO:0000259" key="6">
    <source>
        <dbReference type="Pfam" id="PF02517"/>
    </source>
</evidence>
<evidence type="ECO:0000256" key="5">
    <source>
        <dbReference type="SAM" id="Phobius"/>
    </source>
</evidence>
<keyword evidence="4 5" id="KW-0472">Membrane</keyword>
<feature type="transmembrane region" description="Helical" evidence="5">
    <location>
        <begin position="193"/>
        <end position="211"/>
    </location>
</feature>
<evidence type="ECO:0000256" key="2">
    <source>
        <dbReference type="ARBA" id="ARBA00022692"/>
    </source>
</evidence>
<dbReference type="PANTHER" id="PTHR43471">
    <property type="entry name" value="ABC TRANSPORTER PERMEASE"/>
    <property type="match status" value="1"/>
</dbReference>